<evidence type="ECO:0000259" key="3">
    <source>
        <dbReference type="Pfam" id="PF17782"/>
    </source>
</evidence>
<dbReference type="KEGG" id="tpar:AV541_09695"/>
<dbReference type="NCBIfam" id="TIGR00732">
    <property type="entry name" value="dprA"/>
    <property type="match status" value="1"/>
</dbReference>
<dbReference type="PANTHER" id="PTHR43022">
    <property type="entry name" value="PROTEIN SMF"/>
    <property type="match status" value="1"/>
</dbReference>
<accession>A0A109QK27</accession>
<dbReference type="SUPFAM" id="SSF102405">
    <property type="entry name" value="MCP/YpsA-like"/>
    <property type="match status" value="1"/>
</dbReference>
<dbReference type="Gene3D" id="3.40.50.450">
    <property type="match status" value="1"/>
</dbReference>
<dbReference type="InterPro" id="IPR041614">
    <property type="entry name" value="DprA_WH"/>
</dbReference>
<feature type="domain" description="DprA winged helix" evidence="3">
    <location>
        <begin position="269"/>
        <end position="329"/>
    </location>
</feature>
<dbReference type="PANTHER" id="PTHR43022:SF1">
    <property type="entry name" value="PROTEIN SMF"/>
    <property type="match status" value="1"/>
</dbReference>
<comment type="similarity">
    <text evidence="1">Belongs to the DprA/Smf family.</text>
</comment>
<evidence type="ECO:0000259" key="2">
    <source>
        <dbReference type="Pfam" id="PF02481"/>
    </source>
</evidence>
<proteinExistence type="inferred from homology"/>
<dbReference type="GO" id="GO:0009294">
    <property type="term" value="P:DNA-mediated transformation"/>
    <property type="evidence" value="ECO:0007669"/>
    <property type="project" value="InterPro"/>
</dbReference>
<organism evidence="4 5">
    <name type="scientific">Thermus parvatiensis</name>
    <dbReference type="NCBI Taxonomy" id="456163"/>
    <lineage>
        <taxon>Bacteria</taxon>
        <taxon>Thermotogati</taxon>
        <taxon>Deinococcota</taxon>
        <taxon>Deinococci</taxon>
        <taxon>Thermales</taxon>
        <taxon>Thermaceae</taxon>
        <taxon>Thermus</taxon>
    </lineage>
</organism>
<sequence>MDPLALALLPGIGPKRLLEVLKAEDPLGFLRERFPEAWRHLPEAEAQAERERRRAEALGVRLLGLWEEGFPEGLRALPQPPTHLYLKGELPPEREAVALVGTRRASPWALAFARRLARELSEAGLWVVSGLARGIDREAHLGALEAGGRTLGVLGSALDRVYPPENRPLAQRMDLLSEFPFGTGPKPEFFPRRNRLIAGLCRAVVVVEAPLDSGALITARHALELGKEVLAVPGRPTDERSLGANRLIQDGAYPVLSAEDVLSYLGMSARPKPLPGLSPEEEALYALLQEKKEALPEALAMALGIPPERVLSLLTLLELKGLARALPGGRYGPG</sequence>
<dbReference type="Pfam" id="PF02481">
    <property type="entry name" value="DNA_processg_A"/>
    <property type="match status" value="1"/>
</dbReference>
<dbReference type="EMBL" id="CP014141">
    <property type="protein sequence ID" value="AMA76147.1"/>
    <property type="molecule type" value="Genomic_DNA"/>
</dbReference>
<feature type="domain" description="Smf/DprA SLOG" evidence="2">
    <location>
        <begin position="63"/>
        <end position="265"/>
    </location>
</feature>
<dbReference type="InterPro" id="IPR036388">
    <property type="entry name" value="WH-like_DNA-bd_sf"/>
</dbReference>
<dbReference type="InterPro" id="IPR057666">
    <property type="entry name" value="DrpA_SLOG"/>
</dbReference>
<dbReference type="Proteomes" id="UP000061630">
    <property type="component" value="Chromosome"/>
</dbReference>
<evidence type="ECO:0000313" key="4">
    <source>
        <dbReference type="EMBL" id="AMA76147.1"/>
    </source>
</evidence>
<evidence type="ECO:0000313" key="5">
    <source>
        <dbReference type="Proteomes" id="UP000061630"/>
    </source>
</evidence>
<dbReference type="InterPro" id="IPR003488">
    <property type="entry name" value="DprA"/>
</dbReference>
<gene>
    <name evidence="4" type="ORF">AV541_09695</name>
</gene>
<protein>
    <submittedName>
        <fullName evidence="4">DNA processing protein DprA</fullName>
    </submittedName>
</protein>
<reference evidence="4 5" key="1">
    <citation type="submission" date="2016-01" db="EMBL/GenBank/DDBJ databases">
        <title>Genome sequence of Thermus parvatiensis, a thermophile isolated from a hot water spring.</title>
        <authorList>
            <person name="Tripathi C."/>
            <person name="Lal R."/>
        </authorList>
    </citation>
    <scope>NUCLEOTIDE SEQUENCE [LARGE SCALE GENOMIC DNA]</scope>
    <source>
        <strain evidence="4 5">RL</strain>
    </source>
</reference>
<dbReference type="Pfam" id="PF17782">
    <property type="entry name" value="WHD_DprA"/>
    <property type="match status" value="1"/>
</dbReference>
<dbReference type="Gene3D" id="1.10.10.10">
    <property type="entry name" value="Winged helix-like DNA-binding domain superfamily/Winged helix DNA-binding domain"/>
    <property type="match status" value="1"/>
</dbReference>
<evidence type="ECO:0000256" key="1">
    <source>
        <dbReference type="ARBA" id="ARBA00006525"/>
    </source>
</evidence>
<dbReference type="RefSeq" id="WP_060384769.1">
    <property type="nucleotide sequence ID" value="NZ_CP014141.1"/>
</dbReference>
<name>A0A109QK27_9DEIN</name>
<dbReference type="AlphaFoldDB" id="A0A109QK27"/>